<protein>
    <recommendedName>
        <fullName evidence="1">DUF4325 domain-containing protein</fullName>
    </recommendedName>
</protein>
<dbReference type="AlphaFoldDB" id="A0A1P8UEU8"/>
<dbReference type="SUPFAM" id="SSF55874">
    <property type="entry name" value="ATPase domain of HSP90 chaperone/DNA topoisomerase II/histidine kinase"/>
    <property type="match status" value="1"/>
</dbReference>
<evidence type="ECO:0000259" key="1">
    <source>
        <dbReference type="Pfam" id="PF14213"/>
    </source>
</evidence>
<dbReference type="InterPro" id="IPR025474">
    <property type="entry name" value="DUF4325"/>
</dbReference>
<dbReference type="Pfam" id="PF14213">
    <property type="entry name" value="DUF4325"/>
    <property type="match status" value="1"/>
</dbReference>
<sequence length="418" mass="45971">MTTQITFQGILGDRQLLNFFKGRNWNDNPSGPVEIVIEQGLHLSPWATTLIAAYGAWLHEVRDVDVHIDYDPSSPTGKFIENIGLPSALGYDCEIPIRRNYVPLTKITTSKEIKPFIDKTAELLDLDDSELADALKYSLTELLRNVVQHSKSRIGGFASAVFYPTKGIVEITIADIGCGLRHSLHEAYPEINRDEKALRFALLPHVSGTFASGNYGNMKDNAGLGLFFVKEIASRAYGGFFLASGSSLVDVWGNKDGSMGKKYVSAERGGWRGTFAVLQLRKDSIGEFDSLLQTCRDIAAEARKSDKEFLVDFLDETPVINGLHVIQVKEFDEDVEEAAKIRDDKIIPALIREDLVVLDFSGIRAATQSFVHALMYKLFKDAPTIKSCLSISCADNASIQAIKAVAAYAAAEEKNVGA</sequence>
<dbReference type="STRING" id="1765967.BW247_04090"/>
<dbReference type="Proteomes" id="UP000243807">
    <property type="component" value="Chromosome"/>
</dbReference>
<reference evidence="2 3" key="1">
    <citation type="submission" date="2017-01" db="EMBL/GenBank/DDBJ databases">
        <title>Draft sequence of Acidihalobacter ferrooxidans strain DSM 14175 (strain V8).</title>
        <authorList>
            <person name="Khaleque H.N."/>
            <person name="Ramsay J.P."/>
            <person name="Murphy R.J.T."/>
            <person name="Kaksonen A.H."/>
            <person name="Boxall N.J."/>
            <person name="Watkin E.L.J."/>
        </authorList>
    </citation>
    <scope>NUCLEOTIDE SEQUENCE [LARGE SCALE GENOMIC DNA]</scope>
    <source>
        <strain evidence="2 3">V8</strain>
    </source>
</reference>
<dbReference type="OrthoDB" id="3194831at2"/>
<dbReference type="InterPro" id="IPR036890">
    <property type="entry name" value="HATPase_C_sf"/>
</dbReference>
<name>A0A1P8UEU8_9GAMM</name>
<dbReference type="RefSeq" id="WP_076835938.1">
    <property type="nucleotide sequence ID" value="NZ_CP019434.1"/>
</dbReference>
<evidence type="ECO:0000313" key="2">
    <source>
        <dbReference type="EMBL" id="APZ42372.1"/>
    </source>
</evidence>
<dbReference type="Gene3D" id="3.30.565.10">
    <property type="entry name" value="Histidine kinase-like ATPase, C-terminal domain"/>
    <property type="match status" value="1"/>
</dbReference>
<organism evidence="2 3">
    <name type="scientific">Acidihalobacter ferrooxydans</name>
    <dbReference type="NCBI Taxonomy" id="1765967"/>
    <lineage>
        <taxon>Bacteria</taxon>
        <taxon>Pseudomonadati</taxon>
        <taxon>Pseudomonadota</taxon>
        <taxon>Gammaproteobacteria</taxon>
        <taxon>Chromatiales</taxon>
        <taxon>Ectothiorhodospiraceae</taxon>
        <taxon>Acidihalobacter</taxon>
    </lineage>
</organism>
<keyword evidence="3" id="KW-1185">Reference proteome</keyword>
<gene>
    <name evidence="2" type="ORF">BW247_04090</name>
</gene>
<accession>A0A1P8UEU8</accession>
<feature type="domain" description="DUF4325" evidence="1">
    <location>
        <begin position="337"/>
        <end position="384"/>
    </location>
</feature>
<proteinExistence type="predicted"/>
<dbReference type="EMBL" id="CP019434">
    <property type="protein sequence ID" value="APZ42372.1"/>
    <property type="molecule type" value="Genomic_DNA"/>
</dbReference>
<dbReference type="KEGG" id="afy:BW247_04090"/>
<evidence type="ECO:0000313" key="3">
    <source>
        <dbReference type="Proteomes" id="UP000243807"/>
    </source>
</evidence>